<dbReference type="GO" id="GO:0016853">
    <property type="term" value="F:isomerase activity"/>
    <property type="evidence" value="ECO:0007669"/>
    <property type="project" value="InterPro"/>
</dbReference>
<protein>
    <submittedName>
        <fullName evidence="2">Glucose-6-phosphate 1-epimerase isoform X2</fullName>
    </submittedName>
</protein>
<name>A0A1S4DRX1_TOBAC</name>
<dbReference type="InterPro" id="IPR014718">
    <property type="entry name" value="GH-type_carb-bd"/>
</dbReference>
<dbReference type="InterPro" id="IPR011013">
    <property type="entry name" value="Gal_mutarotase_sf_dom"/>
</dbReference>
<gene>
    <name evidence="2" type="primary">LOC107832792</name>
</gene>
<dbReference type="GO" id="GO:0030246">
    <property type="term" value="F:carbohydrate binding"/>
    <property type="evidence" value="ECO:0007669"/>
    <property type="project" value="InterPro"/>
</dbReference>
<dbReference type="GeneID" id="107832792"/>
<dbReference type="GO" id="GO:0005975">
    <property type="term" value="P:carbohydrate metabolic process"/>
    <property type="evidence" value="ECO:0007669"/>
    <property type="project" value="InterPro"/>
</dbReference>
<reference evidence="2" key="2">
    <citation type="submission" date="2025-08" db="UniProtKB">
        <authorList>
            <consortium name="RefSeq"/>
        </authorList>
    </citation>
    <scope>IDENTIFICATION</scope>
    <source>
        <tissue evidence="2">Leaf</tissue>
    </source>
</reference>
<dbReference type="Gene3D" id="2.70.98.10">
    <property type="match status" value="1"/>
</dbReference>
<dbReference type="Proteomes" id="UP000790787">
    <property type="component" value="Chromosome 12"/>
</dbReference>
<dbReference type="AlphaFoldDB" id="A0A1S4DRX1"/>
<dbReference type="SUPFAM" id="SSF74650">
    <property type="entry name" value="Galactose mutarotase-like"/>
    <property type="match status" value="1"/>
</dbReference>
<dbReference type="Pfam" id="PF01263">
    <property type="entry name" value="Aldose_epim"/>
    <property type="match status" value="1"/>
</dbReference>
<keyword evidence="1" id="KW-1185">Reference proteome</keyword>
<proteinExistence type="predicted"/>
<dbReference type="PANTHER" id="PTHR11122">
    <property type="entry name" value="APOSPORY-ASSOCIATED PROTEIN C-RELATED"/>
    <property type="match status" value="1"/>
</dbReference>
<evidence type="ECO:0000313" key="2">
    <source>
        <dbReference type="RefSeq" id="XP_016516157.1"/>
    </source>
</evidence>
<accession>A0A1S4DRX1</accession>
<dbReference type="OrthoDB" id="1659429at2759"/>
<dbReference type="RefSeq" id="XP_016516157.1">
    <property type="nucleotide sequence ID" value="XM_016660671.1"/>
</dbReference>
<dbReference type="PANTHER" id="PTHR11122:SF33">
    <property type="entry name" value="GLUCOSE-6-PHOSPHATE 1-EPIMERASE"/>
    <property type="match status" value="1"/>
</dbReference>
<dbReference type="InterPro" id="IPR008183">
    <property type="entry name" value="Aldose_1/G6P_1-epimerase"/>
</dbReference>
<dbReference type="RefSeq" id="XP_016516157.1">
    <property type="nucleotide sequence ID" value="XM_016660671.2"/>
</dbReference>
<sequence>MVVKLSHGRMNEERNNCSEVPRLLQNLQMQIGAGYLFQFHSLSMQLGATGQVLQHGLVRQNLWSLVSSPLHLPSSGSQSSIDLICQPVGKDLKTWPCSFELRLHVSLGPGRLKLIPSVRNTDNKSLSFKFGLRNYLSVSDISEVRIEGLETLDYLDLLLQRQRFTEQTDAITFDGEVHRVYLSSPPKIAIIDHEKKRTFVLRKEGLLDTVVWNPWDKIPKAISDYKIMMLVDSAAFEKPIELKPHQEWKCCQEIVAVSSSYCSGQLDPQMV</sequence>
<reference evidence="1" key="1">
    <citation type="journal article" date="2014" name="Nat. Commun.">
        <title>The tobacco genome sequence and its comparison with those of tomato and potato.</title>
        <authorList>
            <person name="Sierro N."/>
            <person name="Battey J.N."/>
            <person name="Ouadi S."/>
            <person name="Bakaher N."/>
            <person name="Bovet L."/>
            <person name="Willig A."/>
            <person name="Goepfert S."/>
            <person name="Peitsch M.C."/>
            <person name="Ivanov N.V."/>
        </authorList>
    </citation>
    <scope>NUCLEOTIDE SEQUENCE [LARGE SCALE GENOMIC DNA]</scope>
</reference>
<organism evidence="1 2">
    <name type="scientific">Nicotiana tabacum</name>
    <name type="common">Common tobacco</name>
    <dbReference type="NCBI Taxonomy" id="4097"/>
    <lineage>
        <taxon>Eukaryota</taxon>
        <taxon>Viridiplantae</taxon>
        <taxon>Streptophyta</taxon>
        <taxon>Embryophyta</taxon>
        <taxon>Tracheophyta</taxon>
        <taxon>Spermatophyta</taxon>
        <taxon>Magnoliopsida</taxon>
        <taxon>eudicotyledons</taxon>
        <taxon>Gunneridae</taxon>
        <taxon>Pentapetalae</taxon>
        <taxon>asterids</taxon>
        <taxon>lamiids</taxon>
        <taxon>Solanales</taxon>
        <taxon>Solanaceae</taxon>
        <taxon>Nicotianoideae</taxon>
        <taxon>Nicotianeae</taxon>
        <taxon>Nicotiana</taxon>
    </lineage>
</organism>
<evidence type="ECO:0000313" key="1">
    <source>
        <dbReference type="Proteomes" id="UP000790787"/>
    </source>
</evidence>